<protein>
    <recommendedName>
        <fullName evidence="4">DUF4345 domain-containing protein</fullName>
    </recommendedName>
</protein>
<gene>
    <name evidence="2" type="ORF">MYP_1679</name>
</gene>
<name>A0A098LBZ2_9BACT</name>
<dbReference type="InterPro" id="IPR025597">
    <property type="entry name" value="DUF4345"/>
</dbReference>
<organism evidence="2 3">
    <name type="scientific">Sporocytophaga myxococcoides</name>
    <dbReference type="NCBI Taxonomy" id="153721"/>
    <lineage>
        <taxon>Bacteria</taxon>
        <taxon>Pseudomonadati</taxon>
        <taxon>Bacteroidota</taxon>
        <taxon>Cytophagia</taxon>
        <taxon>Cytophagales</taxon>
        <taxon>Cytophagaceae</taxon>
        <taxon>Sporocytophaga</taxon>
    </lineage>
</organism>
<evidence type="ECO:0000256" key="1">
    <source>
        <dbReference type="SAM" id="Phobius"/>
    </source>
</evidence>
<sequence length="142" mass="15392">MSSGQQTSYMIRFINFCGIFIICLTALGILMVSVMAFSNPQAVMDLVQVKLSNNDAYSSIRGVYGGAGLTISITLVYLLFKNRLQGLAFVAILCGFYSLSRIITVFSEGALGSFGTNWMVIEGVLCITALALLVANRRLSRV</sequence>
<evidence type="ECO:0000313" key="3">
    <source>
        <dbReference type="Proteomes" id="UP000030185"/>
    </source>
</evidence>
<feature type="transmembrane region" description="Helical" evidence="1">
    <location>
        <begin position="87"/>
        <end position="106"/>
    </location>
</feature>
<dbReference type="Pfam" id="PF14248">
    <property type="entry name" value="DUF4345"/>
    <property type="match status" value="1"/>
</dbReference>
<evidence type="ECO:0000313" key="2">
    <source>
        <dbReference type="EMBL" id="GAL84451.1"/>
    </source>
</evidence>
<dbReference type="EMBL" id="BBLT01000003">
    <property type="protein sequence ID" value="GAL84451.1"/>
    <property type="molecule type" value="Genomic_DNA"/>
</dbReference>
<dbReference type="eggNOG" id="ENOG5032UGH">
    <property type="taxonomic scope" value="Bacteria"/>
</dbReference>
<keyword evidence="1" id="KW-0812">Transmembrane</keyword>
<reference evidence="2 3" key="1">
    <citation type="submission" date="2014-09" db="EMBL/GenBank/DDBJ databases">
        <title>Sporocytophaga myxococcoides PG-01 genome sequencing.</title>
        <authorList>
            <person name="Liu L."/>
            <person name="Gao P.J."/>
            <person name="Chen G.J."/>
            <person name="Wang L.S."/>
        </authorList>
    </citation>
    <scope>NUCLEOTIDE SEQUENCE [LARGE SCALE GENOMIC DNA]</scope>
    <source>
        <strain evidence="2 3">PG-01</strain>
    </source>
</reference>
<feature type="transmembrane region" description="Helical" evidence="1">
    <location>
        <begin position="12"/>
        <end position="38"/>
    </location>
</feature>
<proteinExistence type="predicted"/>
<feature type="transmembrane region" description="Helical" evidence="1">
    <location>
        <begin position="58"/>
        <end position="80"/>
    </location>
</feature>
<keyword evidence="3" id="KW-1185">Reference proteome</keyword>
<feature type="transmembrane region" description="Helical" evidence="1">
    <location>
        <begin position="118"/>
        <end position="135"/>
    </location>
</feature>
<accession>A0A098LBZ2</accession>
<evidence type="ECO:0008006" key="4">
    <source>
        <dbReference type="Google" id="ProtNLM"/>
    </source>
</evidence>
<comment type="caution">
    <text evidence="2">The sequence shown here is derived from an EMBL/GenBank/DDBJ whole genome shotgun (WGS) entry which is preliminary data.</text>
</comment>
<keyword evidence="1" id="KW-0472">Membrane</keyword>
<dbReference type="AlphaFoldDB" id="A0A098LBZ2"/>
<keyword evidence="1" id="KW-1133">Transmembrane helix</keyword>
<dbReference type="STRING" id="153721.MYP_1679"/>
<dbReference type="Proteomes" id="UP000030185">
    <property type="component" value="Unassembled WGS sequence"/>
</dbReference>